<reference evidence="1" key="1">
    <citation type="submission" date="2018-05" db="EMBL/GenBank/DDBJ databases">
        <title>Draft genome of Mucuna pruriens seed.</title>
        <authorList>
            <person name="Nnadi N.E."/>
            <person name="Vos R."/>
            <person name="Hasami M.H."/>
            <person name="Devisetty U.K."/>
            <person name="Aguiy J.C."/>
        </authorList>
    </citation>
    <scope>NUCLEOTIDE SEQUENCE [LARGE SCALE GENOMIC DNA]</scope>
    <source>
        <strain evidence="1">JCA_2017</strain>
    </source>
</reference>
<proteinExistence type="predicted"/>
<sequence length="92" mass="10685">MEGKGHIQHEGFKNMELLHMKDFHVINIIQEIRSYLKCYGRTTPPSIPPQRRLTTFHSTTEETLFKLTFGINAVIPVEIGEPFPRTLFFQLA</sequence>
<evidence type="ECO:0000313" key="2">
    <source>
        <dbReference type="Proteomes" id="UP000257109"/>
    </source>
</evidence>
<dbReference type="Proteomes" id="UP000257109">
    <property type="component" value="Unassembled WGS sequence"/>
</dbReference>
<dbReference type="OrthoDB" id="1739513at2759"/>
<comment type="caution">
    <text evidence="1">The sequence shown here is derived from an EMBL/GenBank/DDBJ whole genome shotgun (WGS) entry which is preliminary data.</text>
</comment>
<dbReference type="EMBL" id="QJKJ01013766">
    <property type="protein sequence ID" value="RDX65715.1"/>
    <property type="molecule type" value="Genomic_DNA"/>
</dbReference>
<protein>
    <submittedName>
        <fullName evidence="1">Uncharacterized protein</fullName>
    </submittedName>
</protein>
<accession>A0A371EI44</accession>
<keyword evidence="2" id="KW-1185">Reference proteome</keyword>
<name>A0A371EI44_MUCPR</name>
<feature type="non-terminal residue" evidence="1">
    <location>
        <position position="1"/>
    </location>
</feature>
<organism evidence="1 2">
    <name type="scientific">Mucuna pruriens</name>
    <name type="common">Velvet bean</name>
    <name type="synonym">Dolichos pruriens</name>
    <dbReference type="NCBI Taxonomy" id="157652"/>
    <lineage>
        <taxon>Eukaryota</taxon>
        <taxon>Viridiplantae</taxon>
        <taxon>Streptophyta</taxon>
        <taxon>Embryophyta</taxon>
        <taxon>Tracheophyta</taxon>
        <taxon>Spermatophyta</taxon>
        <taxon>Magnoliopsida</taxon>
        <taxon>eudicotyledons</taxon>
        <taxon>Gunneridae</taxon>
        <taxon>Pentapetalae</taxon>
        <taxon>rosids</taxon>
        <taxon>fabids</taxon>
        <taxon>Fabales</taxon>
        <taxon>Fabaceae</taxon>
        <taxon>Papilionoideae</taxon>
        <taxon>50 kb inversion clade</taxon>
        <taxon>NPAAA clade</taxon>
        <taxon>indigoferoid/millettioid clade</taxon>
        <taxon>Phaseoleae</taxon>
        <taxon>Mucuna</taxon>
    </lineage>
</organism>
<gene>
    <name evidence="1" type="ORF">CR513_55608</name>
</gene>
<evidence type="ECO:0000313" key="1">
    <source>
        <dbReference type="EMBL" id="RDX65715.1"/>
    </source>
</evidence>
<dbReference type="AlphaFoldDB" id="A0A371EI44"/>